<dbReference type="EMBL" id="LIUF01000001">
    <property type="protein sequence ID" value="KOX94766.1"/>
    <property type="molecule type" value="Genomic_DNA"/>
</dbReference>
<evidence type="ECO:0000313" key="3">
    <source>
        <dbReference type="EMBL" id="NLV07723.1"/>
    </source>
</evidence>
<dbReference type="Proteomes" id="UP000610611">
    <property type="component" value="Unassembled WGS sequence"/>
</dbReference>
<keyword evidence="1" id="KW-1133">Transmembrane helix</keyword>
<evidence type="ECO:0000313" key="2">
    <source>
        <dbReference type="EMBL" id="KOX94766.1"/>
    </source>
</evidence>
<sequence length="90" mass="9109">MALTSSLPVVGRVPPVIRRATAAGVFCTAVFLPVMYVLLHAYVVLTVSVGPVDTLDGLIDFALVAGGATTFIAGFLSQCVLGTVGAEATA</sequence>
<evidence type="ECO:0000313" key="4">
    <source>
        <dbReference type="Proteomes" id="UP000037729"/>
    </source>
</evidence>
<reference evidence="3" key="2">
    <citation type="submission" date="2019-12" db="EMBL/GenBank/DDBJ databases">
        <title>The whole-genome sequencing of Haloarcula japonica strain pws8.</title>
        <authorList>
            <person name="Verma D.K."/>
            <person name="Gopal K."/>
            <person name="Prasad E.S."/>
        </authorList>
    </citation>
    <scope>NUCLEOTIDE SEQUENCE</scope>
    <source>
        <strain evidence="3">Pws8</strain>
    </source>
</reference>
<accession>A0A0N0BQ13</accession>
<keyword evidence="1" id="KW-0812">Transmembrane</keyword>
<dbReference type="PATRIC" id="fig|1705562.3.peg.1466"/>
<dbReference type="AlphaFoldDB" id="A0A0N0BQ13"/>
<comment type="caution">
    <text evidence="2">The sequence shown here is derived from an EMBL/GenBank/DDBJ whole genome shotgun (WGS) entry which is preliminary data.</text>
</comment>
<dbReference type="STRING" id="1705562.AMS69_02585"/>
<gene>
    <name evidence="2" type="ORF">AMS69_02585</name>
    <name evidence="3" type="ORF">GOC83_16430</name>
</gene>
<proteinExistence type="predicted"/>
<evidence type="ECO:0000256" key="1">
    <source>
        <dbReference type="SAM" id="Phobius"/>
    </source>
</evidence>
<feature type="transmembrane region" description="Helical" evidence="1">
    <location>
        <begin position="20"/>
        <end position="45"/>
    </location>
</feature>
<keyword evidence="1" id="KW-0472">Membrane</keyword>
<name>A0A0N0BQ13_9EURY</name>
<dbReference type="OrthoDB" id="222119at2157"/>
<reference evidence="2 4" key="1">
    <citation type="submission" date="2015-08" db="EMBL/GenBank/DDBJ databases">
        <title>Genomes of Isolates from Cabo Rojo, PR.</title>
        <authorList>
            <person name="Sanchez-Nieves R.L."/>
            <person name="Montalvo-Rodriguez R."/>
        </authorList>
    </citation>
    <scope>NUCLEOTIDE SEQUENCE [LARGE SCALE GENOMIC DNA]</scope>
    <source>
        <strain evidence="2 4">SL3</strain>
    </source>
</reference>
<dbReference type="Proteomes" id="UP000037729">
    <property type="component" value="Unassembled WGS sequence"/>
</dbReference>
<organism evidence="2 4">
    <name type="scientific">Haloarcula rubripromontorii</name>
    <dbReference type="NCBI Taxonomy" id="1705562"/>
    <lineage>
        <taxon>Archaea</taxon>
        <taxon>Methanobacteriati</taxon>
        <taxon>Methanobacteriota</taxon>
        <taxon>Stenosarchaea group</taxon>
        <taxon>Halobacteria</taxon>
        <taxon>Halobacteriales</taxon>
        <taxon>Haloarculaceae</taxon>
        <taxon>Haloarcula</taxon>
    </lineage>
</organism>
<feature type="transmembrane region" description="Helical" evidence="1">
    <location>
        <begin position="57"/>
        <end position="76"/>
    </location>
</feature>
<protein>
    <submittedName>
        <fullName evidence="2">Uncharacterized protein</fullName>
    </submittedName>
</protein>
<keyword evidence="4" id="KW-1185">Reference proteome</keyword>
<dbReference type="EMBL" id="WOWB01000001">
    <property type="protein sequence ID" value="NLV07723.1"/>
    <property type="molecule type" value="Genomic_DNA"/>
</dbReference>